<comment type="caution">
    <text evidence="2">The sequence shown here is derived from an EMBL/GenBank/DDBJ whole genome shotgun (WGS) entry which is preliminary data.</text>
</comment>
<evidence type="ECO:0000259" key="1">
    <source>
        <dbReference type="Pfam" id="PF17648"/>
    </source>
</evidence>
<dbReference type="RefSeq" id="WP_285665848.1">
    <property type="nucleotide sequence ID" value="NZ_BSTX01000004.1"/>
</dbReference>
<dbReference type="InterPro" id="IPR048273">
    <property type="entry name" value="Luciferase"/>
</dbReference>
<reference evidence="2" key="1">
    <citation type="submission" date="2023-03" db="EMBL/GenBank/DDBJ databases">
        <title>Actinorhabdospora filicis NBRC 111898.</title>
        <authorList>
            <person name="Ichikawa N."/>
            <person name="Sato H."/>
            <person name="Tonouchi N."/>
        </authorList>
    </citation>
    <scope>NUCLEOTIDE SEQUENCE</scope>
    <source>
        <strain evidence="2">NBRC 111898</strain>
    </source>
</reference>
<evidence type="ECO:0000313" key="3">
    <source>
        <dbReference type="Proteomes" id="UP001165079"/>
    </source>
</evidence>
<dbReference type="AlphaFoldDB" id="A0A9W6SRP7"/>
<sequence length="164" mass="18376">MELIDILARAGDRPKTTGAMIPHDQLDQFSPPDIRQGLVDYATALPGVFTGPSQVSEPGSLALRLREPKGPADAFLMPGLDEFGHVHRTGFMHLMLDPQIINFLTRLGWIEAHPITARDDFFDNIVMLYAPRDAEELEIARTLLRMSWERASGVVRHPGRARRP</sequence>
<gene>
    <name evidence="2" type="ORF">Afil01_54190</name>
</gene>
<dbReference type="PANTHER" id="PTHR38695">
    <property type="entry name" value="AMINO ACID PERMEASE_ SLC12A DOMAIN-CONTAINING PROTEIN"/>
    <property type="match status" value="1"/>
</dbReference>
<accession>A0A9W6SRP7</accession>
<dbReference type="EMBL" id="BSTX01000004">
    <property type="protein sequence ID" value="GLZ80612.1"/>
    <property type="molecule type" value="Genomic_DNA"/>
</dbReference>
<organism evidence="2 3">
    <name type="scientific">Actinorhabdospora filicis</name>
    <dbReference type="NCBI Taxonomy" id="1785913"/>
    <lineage>
        <taxon>Bacteria</taxon>
        <taxon>Bacillati</taxon>
        <taxon>Actinomycetota</taxon>
        <taxon>Actinomycetes</taxon>
        <taxon>Micromonosporales</taxon>
        <taxon>Micromonosporaceae</taxon>
        <taxon>Actinorhabdospora</taxon>
    </lineage>
</organism>
<proteinExistence type="predicted"/>
<keyword evidence="3" id="KW-1185">Reference proteome</keyword>
<protein>
    <recommendedName>
        <fullName evidence="1">Luciferase domain-containing protein</fullName>
    </recommendedName>
</protein>
<name>A0A9W6SRP7_9ACTN</name>
<dbReference type="PANTHER" id="PTHR38695:SF1">
    <property type="entry name" value="AMINO ACID PERMEASE_ SLC12A DOMAIN-CONTAINING PROTEIN"/>
    <property type="match status" value="1"/>
</dbReference>
<dbReference type="Proteomes" id="UP001165079">
    <property type="component" value="Unassembled WGS sequence"/>
</dbReference>
<evidence type="ECO:0000313" key="2">
    <source>
        <dbReference type="EMBL" id="GLZ80612.1"/>
    </source>
</evidence>
<feature type="domain" description="Luciferase" evidence="1">
    <location>
        <begin position="82"/>
        <end position="147"/>
    </location>
</feature>
<dbReference type="InterPro" id="IPR040841">
    <property type="entry name" value="Luciferase_dom"/>
</dbReference>
<dbReference type="Pfam" id="PF17648">
    <property type="entry name" value="Luciferase"/>
    <property type="match status" value="1"/>
</dbReference>